<accession>A0AAD7K8A3</accession>
<feature type="compositionally biased region" description="Basic residues" evidence="1">
    <location>
        <begin position="94"/>
        <end position="105"/>
    </location>
</feature>
<evidence type="ECO:0000313" key="3">
    <source>
        <dbReference type="Proteomes" id="UP001215280"/>
    </source>
</evidence>
<feature type="region of interest" description="Disordered" evidence="1">
    <location>
        <begin position="1"/>
        <end position="25"/>
    </location>
</feature>
<name>A0AAD7K8A3_9AGAR</name>
<evidence type="ECO:0000256" key="1">
    <source>
        <dbReference type="SAM" id="MobiDB-lite"/>
    </source>
</evidence>
<protein>
    <submittedName>
        <fullName evidence="2">Uncharacterized protein</fullName>
    </submittedName>
</protein>
<dbReference type="Proteomes" id="UP001215280">
    <property type="component" value="Unassembled WGS sequence"/>
</dbReference>
<feature type="region of interest" description="Disordered" evidence="1">
    <location>
        <begin position="184"/>
        <end position="228"/>
    </location>
</feature>
<feature type="compositionally biased region" description="Polar residues" evidence="1">
    <location>
        <begin position="1"/>
        <end position="11"/>
    </location>
</feature>
<keyword evidence="3" id="KW-1185">Reference proteome</keyword>
<evidence type="ECO:0000313" key="2">
    <source>
        <dbReference type="EMBL" id="KAJ7777714.1"/>
    </source>
</evidence>
<feature type="compositionally biased region" description="Basic and acidic residues" evidence="1">
    <location>
        <begin position="72"/>
        <end position="87"/>
    </location>
</feature>
<dbReference type="EMBL" id="JARJLG010000010">
    <property type="protein sequence ID" value="KAJ7777714.1"/>
    <property type="molecule type" value="Genomic_DNA"/>
</dbReference>
<gene>
    <name evidence="2" type="ORF">DFH07DRAFT_766452</name>
</gene>
<feature type="region of interest" description="Disordered" evidence="1">
    <location>
        <begin position="57"/>
        <end position="126"/>
    </location>
</feature>
<reference evidence="2" key="1">
    <citation type="submission" date="2023-03" db="EMBL/GenBank/DDBJ databases">
        <title>Massive genome expansion in bonnet fungi (Mycena s.s.) driven by repeated elements and novel gene families across ecological guilds.</title>
        <authorList>
            <consortium name="Lawrence Berkeley National Laboratory"/>
            <person name="Harder C.B."/>
            <person name="Miyauchi S."/>
            <person name="Viragh M."/>
            <person name="Kuo A."/>
            <person name="Thoen E."/>
            <person name="Andreopoulos B."/>
            <person name="Lu D."/>
            <person name="Skrede I."/>
            <person name="Drula E."/>
            <person name="Henrissat B."/>
            <person name="Morin E."/>
            <person name="Kohler A."/>
            <person name="Barry K."/>
            <person name="LaButti K."/>
            <person name="Morin E."/>
            <person name="Salamov A."/>
            <person name="Lipzen A."/>
            <person name="Mereny Z."/>
            <person name="Hegedus B."/>
            <person name="Baldrian P."/>
            <person name="Stursova M."/>
            <person name="Weitz H."/>
            <person name="Taylor A."/>
            <person name="Grigoriev I.V."/>
            <person name="Nagy L.G."/>
            <person name="Martin F."/>
            <person name="Kauserud H."/>
        </authorList>
    </citation>
    <scope>NUCLEOTIDE SEQUENCE</scope>
    <source>
        <strain evidence="2">CBHHK188m</strain>
    </source>
</reference>
<comment type="caution">
    <text evidence="2">The sequence shown here is derived from an EMBL/GenBank/DDBJ whole genome shotgun (WGS) entry which is preliminary data.</text>
</comment>
<organism evidence="2 3">
    <name type="scientific">Mycena maculata</name>
    <dbReference type="NCBI Taxonomy" id="230809"/>
    <lineage>
        <taxon>Eukaryota</taxon>
        <taxon>Fungi</taxon>
        <taxon>Dikarya</taxon>
        <taxon>Basidiomycota</taxon>
        <taxon>Agaricomycotina</taxon>
        <taxon>Agaricomycetes</taxon>
        <taxon>Agaricomycetidae</taxon>
        <taxon>Agaricales</taxon>
        <taxon>Marasmiineae</taxon>
        <taxon>Mycenaceae</taxon>
        <taxon>Mycena</taxon>
    </lineage>
</organism>
<dbReference type="AlphaFoldDB" id="A0AAD7K8A3"/>
<sequence length="305" mass="33384">MGMSASATLKPQKQRDHGGANGVWAGGASATMSGIFGRRRAQCEAGKALLKTMKEDEYRERDNYAPGAQEGNHSHEDECRQNAEQKTRCTARTAHPRNRAPRSHVRLQYPPREEHLGRGRSGGAESRMGSCCYTALFTDVPLEWPTASAISYIERADKRGQNPPSRHHIGLQHGILVVRNRHPSDHLRTSQDTPTDSGDVPTTRLLQGTSARDLGDRDITEQEPRRVEGTAGLRCESWNRAVETAANEHRCPASGSKRIGRDGGGNPKECVAVFPMPGCRQRVISISSNLSAPPPAPKEISTLPF</sequence>
<proteinExistence type="predicted"/>
<feature type="compositionally biased region" description="Basic and acidic residues" evidence="1">
    <location>
        <begin position="213"/>
        <end position="228"/>
    </location>
</feature>